<gene>
    <name evidence="3" type="ORF">ACFO6S_16855</name>
</gene>
<evidence type="ECO:0000313" key="3">
    <source>
        <dbReference type="EMBL" id="MFC4605371.1"/>
    </source>
</evidence>
<dbReference type="Pfam" id="PF13349">
    <property type="entry name" value="DUF4097"/>
    <property type="match status" value="1"/>
</dbReference>
<feature type="domain" description="DUF4097" evidence="2">
    <location>
        <begin position="50"/>
        <end position="252"/>
    </location>
</feature>
<keyword evidence="1" id="KW-0732">Signal</keyword>
<protein>
    <submittedName>
        <fullName evidence="3">DUF4097 family beta strand repeat-containing protein</fullName>
    </submittedName>
</protein>
<feature type="chain" id="PRO_5047342635" evidence="1">
    <location>
        <begin position="28"/>
        <end position="257"/>
    </location>
</feature>
<sequence>MKTQTRNTLAAGSLLAFALLATGCSSGSGGGADFSDAETVSQAFPYSGQSLTIDTGTADLVLVSGGSDEVKIDRQIAGTANGESPEATGTLNGDTLNLSVDCNGLAIGCKGRFTVTVPDGVAVVAQNKNSLIKASDFSADLTVSAANGQADLAQLSSSTLTLTGRDMDVNGAGLSAKTVTTDTRNGDIDLTFSDAPDRVEVNSNDGNVSLALPDTEYRVEVSTKKGNDDVSVPRSDSSSHIISVTTRNGDVAIIPAS</sequence>
<name>A0ABV9FXV2_9NOCA</name>
<evidence type="ECO:0000256" key="1">
    <source>
        <dbReference type="SAM" id="SignalP"/>
    </source>
</evidence>
<feature type="signal peptide" evidence="1">
    <location>
        <begin position="1"/>
        <end position="27"/>
    </location>
</feature>
<dbReference type="Proteomes" id="UP001595914">
    <property type="component" value="Unassembled WGS sequence"/>
</dbReference>
<evidence type="ECO:0000313" key="4">
    <source>
        <dbReference type="Proteomes" id="UP001595914"/>
    </source>
</evidence>
<organism evidence="3 4">
    <name type="scientific">Rhodococcus kronopolitis</name>
    <dbReference type="NCBI Taxonomy" id="1460226"/>
    <lineage>
        <taxon>Bacteria</taxon>
        <taxon>Bacillati</taxon>
        <taxon>Actinomycetota</taxon>
        <taxon>Actinomycetes</taxon>
        <taxon>Mycobacteriales</taxon>
        <taxon>Nocardiaceae</taxon>
        <taxon>Rhodococcus</taxon>
    </lineage>
</organism>
<dbReference type="RefSeq" id="WP_378418916.1">
    <property type="nucleotide sequence ID" value="NZ_JBHSFO010000010.1"/>
</dbReference>
<dbReference type="PROSITE" id="PS51257">
    <property type="entry name" value="PROKAR_LIPOPROTEIN"/>
    <property type="match status" value="1"/>
</dbReference>
<comment type="caution">
    <text evidence="3">The sequence shown here is derived from an EMBL/GenBank/DDBJ whole genome shotgun (WGS) entry which is preliminary data.</text>
</comment>
<dbReference type="InterPro" id="IPR025164">
    <property type="entry name" value="Toastrack_DUF4097"/>
</dbReference>
<reference evidence="4" key="1">
    <citation type="journal article" date="2019" name="Int. J. Syst. Evol. Microbiol.">
        <title>The Global Catalogue of Microorganisms (GCM) 10K type strain sequencing project: providing services to taxonomists for standard genome sequencing and annotation.</title>
        <authorList>
            <consortium name="The Broad Institute Genomics Platform"/>
            <consortium name="The Broad Institute Genome Sequencing Center for Infectious Disease"/>
            <person name="Wu L."/>
            <person name="Ma J."/>
        </authorList>
    </citation>
    <scope>NUCLEOTIDE SEQUENCE [LARGE SCALE GENOMIC DNA]</scope>
    <source>
        <strain evidence="4">CCUG 54520</strain>
    </source>
</reference>
<proteinExistence type="predicted"/>
<keyword evidence="4" id="KW-1185">Reference proteome</keyword>
<dbReference type="EMBL" id="JBHSFO010000010">
    <property type="protein sequence ID" value="MFC4605371.1"/>
    <property type="molecule type" value="Genomic_DNA"/>
</dbReference>
<accession>A0ABV9FXV2</accession>
<evidence type="ECO:0000259" key="2">
    <source>
        <dbReference type="Pfam" id="PF13349"/>
    </source>
</evidence>